<keyword evidence="3" id="KW-1185">Reference proteome</keyword>
<evidence type="ECO:0000313" key="2">
    <source>
        <dbReference type="EMBL" id="KAK8882507.1"/>
    </source>
</evidence>
<gene>
    <name evidence="2" type="ORF">M9Y10_045149</name>
</gene>
<name>A0ABR2JUS8_9EUKA</name>
<reference evidence="2 3" key="1">
    <citation type="submission" date="2024-04" db="EMBL/GenBank/DDBJ databases">
        <title>Tritrichomonas musculus Genome.</title>
        <authorList>
            <person name="Alves-Ferreira E."/>
            <person name="Grigg M."/>
            <person name="Lorenzi H."/>
            <person name="Galac M."/>
        </authorList>
    </citation>
    <scope>NUCLEOTIDE SEQUENCE [LARGE SCALE GENOMIC DNA]</scope>
    <source>
        <strain evidence="2 3">EAF2021</strain>
    </source>
</reference>
<evidence type="ECO:0000313" key="3">
    <source>
        <dbReference type="Proteomes" id="UP001470230"/>
    </source>
</evidence>
<proteinExistence type="predicted"/>
<dbReference type="Proteomes" id="UP001470230">
    <property type="component" value="Unassembled WGS sequence"/>
</dbReference>
<dbReference type="EMBL" id="JAPFFF010000009">
    <property type="protein sequence ID" value="KAK8882507.1"/>
    <property type="molecule type" value="Genomic_DNA"/>
</dbReference>
<organism evidence="2 3">
    <name type="scientific">Tritrichomonas musculus</name>
    <dbReference type="NCBI Taxonomy" id="1915356"/>
    <lineage>
        <taxon>Eukaryota</taxon>
        <taxon>Metamonada</taxon>
        <taxon>Parabasalia</taxon>
        <taxon>Tritrichomonadida</taxon>
        <taxon>Tritrichomonadidae</taxon>
        <taxon>Tritrichomonas</taxon>
    </lineage>
</organism>
<protein>
    <recommendedName>
        <fullName evidence="4">VPS9 domain-containing protein</fullName>
    </recommendedName>
</protein>
<accession>A0ABR2JUS8</accession>
<evidence type="ECO:0000256" key="1">
    <source>
        <dbReference type="SAM" id="MobiDB-lite"/>
    </source>
</evidence>
<evidence type="ECO:0008006" key="4">
    <source>
        <dbReference type="Google" id="ProtNLM"/>
    </source>
</evidence>
<sequence length="851" mass="98550">MSSYVTLDFIKCLREAQINLYKEDSMNEVESITVKSQTNLIISLFNQSRINQKKFFLLINKIISPTMLSDSLSSINSHKDPNQIIPSPIPSAPLMNIVRFVITFQDINPVRSEKRKIEDQKRFFSDLLTFSIIPSYFNFFWTEYSIKSFFKFFSCLKKSVSEEFYDNLARIGFCTPFSLRFSQFCFQSAFSELLSPTTNIRNIDKKTLIQKIRCNVKKYQNFIPDEMLVVLACSSDPLRTLINSFFTIALSSPIASQAFGFFHFSSKPTKEALNFLKTMFDIKHKNTHVMDIMDAIINCDYQLKSNNTKTSRYKELVNMYSDLFKDSTNFDEKIDEQQELNEYQITMSDNNSNSLDNSSIILECIAEDSPTKRKEPHIESTPADLFQNDEISFESIEPIPNTFKLFSHSDIYNAQEIFQTKLLNSLDTELIKYITGKSPKFCLPQSIDFYCDSKARPTKFSKVNIDEHTILNQAYLIAPMIRHILQKADMIPIFKKAPPNMTVQNFLYTFLVRRGDISYLSERMNNFDQMMTFFPNQSIKAKIIQDALSCTTFTRMKKIKALSTFASIELKLNYLDMSSQKQITSTQIVKEVNEKIFTQFKSIRTPFEYTKSPNLFVADYKSAINRFSEIPEFAFIQHPQKTVFAVLAEKIDLYTFASQRERLKKSLKEYDELFSKESSSHLLSFIKENFPRTKKPQPLPNQNSPKSKTSEFDKNHYIMTKIMRVGIEKRDIIETMTEAFVEPSLMRKVDLISLALTNFQLFLENDYPPNKGKLGSDEFTPAFAALIIFINPPMLVTNYVYLHDMTTGDLPTTQIFGGYVSTIPIYLNIAAERVIPELVDKPPFLLHDEDE</sequence>
<comment type="caution">
    <text evidence="2">The sequence shown here is derived from an EMBL/GenBank/DDBJ whole genome shotgun (WGS) entry which is preliminary data.</text>
</comment>
<feature type="region of interest" description="Disordered" evidence="1">
    <location>
        <begin position="691"/>
        <end position="710"/>
    </location>
</feature>